<gene>
    <name evidence="3" type="ORF">H9865_08880</name>
</gene>
<reference evidence="3" key="2">
    <citation type="submission" date="2021-04" db="EMBL/GenBank/DDBJ databases">
        <authorList>
            <person name="Gilroy R."/>
        </authorList>
    </citation>
    <scope>NUCLEOTIDE SEQUENCE</scope>
    <source>
        <strain evidence="3">2239</strain>
    </source>
</reference>
<dbReference type="CDD" id="cd00093">
    <property type="entry name" value="HTH_XRE"/>
    <property type="match status" value="1"/>
</dbReference>
<dbReference type="InterPro" id="IPR011990">
    <property type="entry name" value="TPR-like_helical_dom_sf"/>
</dbReference>
<dbReference type="InterPro" id="IPR001387">
    <property type="entry name" value="Cro/C1-type_HTH"/>
</dbReference>
<comment type="caution">
    <text evidence="3">The sequence shown here is derived from an EMBL/GenBank/DDBJ whole genome shotgun (WGS) entry which is preliminary data.</text>
</comment>
<dbReference type="Proteomes" id="UP000824193">
    <property type="component" value="Unassembled WGS sequence"/>
</dbReference>
<dbReference type="PANTHER" id="PTHR46558:SF11">
    <property type="entry name" value="HTH-TYPE TRANSCRIPTIONAL REGULATOR XRE"/>
    <property type="match status" value="1"/>
</dbReference>
<sequence length="279" mass="30524">MAKMNAIGETVQRLRRAKGLTQGQLAAQLGVSSAAVSKWETGGALPDVALLCPLARALGCSADELLGFRPELSAEEIDTVCKTPWALFESGDWRNALEFCRQRLREYPGDLNLRFRLGFLLAGFGDKAQNETAREELRNTAAELFERAVELPEEEQRRAAWRMLARLYADKGQFDRALEALGNLPSCNQEGLGLRADILRRMGDLSGAARLEETTLAAQLAALDHTLTSFAATRRAQGQAEAAEQLESQARRLKKLFGAPAAPGCCCECEGEPKDETKV</sequence>
<organism evidence="3 4">
    <name type="scientific">Candidatus Allofournierella pullicola</name>
    <dbReference type="NCBI Taxonomy" id="2838596"/>
    <lineage>
        <taxon>Bacteria</taxon>
        <taxon>Bacillati</taxon>
        <taxon>Bacillota</taxon>
        <taxon>Clostridia</taxon>
        <taxon>Eubacteriales</taxon>
        <taxon>Oscillospiraceae</taxon>
        <taxon>Allofournierella</taxon>
    </lineage>
</organism>
<dbReference type="InterPro" id="IPR010982">
    <property type="entry name" value="Lambda_DNA-bd_dom_sf"/>
</dbReference>
<dbReference type="Gene3D" id="1.10.260.40">
    <property type="entry name" value="lambda repressor-like DNA-binding domains"/>
    <property type="match status" value="1"/>
</dbReference>
<dbReference type="SUPFAM" id="SSF48452">
    <property type="entry name" value="TPR-like"/>
    <property type="match status" value="1"/>
</dbReference>
<dbReference type="EMBL" id="DXFW01000027">
    <property type="protein sequence ID" value="HIX06191.1"/>
    <property type="molecule type" value="Genomic_DNA"/>
</dbReference>
<dbReference type="Pfam" id="PF01381">
    <property type="entry name" value="HTH_3"/>
    <property type="match status" value="1"/>
</dbReference>
<evidence type="ECO:0000313" key="4">
    <source>
        <dbReference type="Proteomes" id="UP000824193"/>
    </source>
</evidence>
<dbReference type="SUPFAM" id="SSF47413">
    <property type="entry name" value="lambda repressor-like DNA-binding domains"/>
    <property type="match status" value="1"/>
</dbReference>
<protein>
    <submittedName>
        <fullName evidence="3">Helix-turn-helix domain-containing protein</fullName>
    </submittedName>
</protein>
<accession>A0A9D2AE38</accession>
<evidence type="ECO:0000256" key="1">
    <source>
        <dbReference type="ARBA" id="ARBA00023125"/>
    </source>
</evidence>
<proteinExistence type="predicted"/>
<dbReference type="AlphaFoldDB" id="A0A9D2AE38"/>
<reference evidence="3" key="1">
    <citation type="journal article" date="2021" name="PeerJ">
        <title>Extensive microbial diversity within the chicken gut microbiome revealed by metagenomics and culture.</title>
        <authorList>
            <person name="Gilroy R."/>
            <person name="Ravi A."/>
            <person name="Getino M."/>
            <person name="Pursley I."/>
            <person name="Horton D.L."/>
            <person name="Alikhan N.F."/>
            <person name="Baker D."/>
            <person name="Gharbi K."/>
            <person name="Hall N."/>
            <person name="Watson M."/>
            <person name="Adriaenssens E.M."/>
            <person name="Foster-Nyarko E."/>
            <person name="Jarju S."/>
            <person name="Secka A."/>
            <person name="Antonio M."/>
            <person name="Oren A."/>
            <person name="Chaudhuri R.R."/>
            <person name="La Ragione R."/>
            <person name="Hildebrand F."/>
            <person name="Pallen M.J."/>
        </authorList>
    </citation>
    <scope>NUCLEOTIDE SEQUENCE</scope>
    <source>
        <strain evidence="3">2239</strain>
    </source>
</reference>
<dbReference type="PANTHER" id="PTHR46558">
    <property type="entry name" value="TRACRIPTIONAL REGULATORY PROTEIN-RELATED-RELATED"/>
    <property type="match status" value="1"/>
</dbReference>
<feature type="domain" description="HTH cro/C1-type" evidence="2">
    <location>
        <begin position="11"/>
        <end position="65"/>
    </location>
</feature>
<dbReference type="SMART" id="SM00530">
    <property type="entry name" value="HTH_XRE"/>
    <property type="match status" value="1"/>
</dbReference>
<evidence type="ECO:0000313" key="3">
    <source>
        <dbReference type="EMBL" id="HIX06191.1"/>
    </source>
</evidence>
<dbReference type="PROSITE" id="PS50943">
    <property type="entry name" value="HTH_CROC1"/>
    <property type="match status" value="1"/>
</dbReference>
<keyword evidence="1" id="KW-0238">DNA-binding</keyword>
<name>A0A9D2AE38_9FIRM</name>
<evidence type="ECO:0000259" key="2">
    <source>
        <dbReference type="PROSITE" id="PS50943"/>
    </source>
</evidence>
<dbReference type="Gene3D" id="1.25.40.10">
    <property type="entry name" value="Tetratricopeptide repeat domain"/>
    <property type="match status" value="1"/>
</dbReference>
<dbReference type="GO" id="GO:0003677">
    <property type="term" value="F:DNA binding"/>
    <property type="evidence" value="ECO:0007669"/>
    <property type="project" value="UniProtKB-KW"/>
</dbReference>